<sequence length="56" mass="6712">MSERLWTNLAIWVPSHSWDFKHWRILEDDFGELVWRSLPSDEDDSKGGCCFEEQRA</sequence>
<evidence type="ECO:0000313" key="1">
    <source>
        <dbReference type="EMBL" id="OMO49408.1"/>
    </source>
</evidence>
<keyword evidence="2" id="KW-1185">Reference proteome</keyword>
<protein>
    <submittedName>
        <fullName evidence="1">Uncharacterized protein</fullName>
    </submittedName>
</protein>
<dbReference type="Proteomes" id="UP000188268">
    <property type="component" value="Unassembled WGS sequence"/>
</dbReference>
<dbReference type="AlphaFoldDB" id="A0A1R3FU87"/>
<organism evidence="1 2">
    <name type="scientific">Corchorus capsularis</name>
    <name type="common">Jute</name>
    <dbReference type="NCBI Taxonomy" id="210143"/>
    <lineage>
        <taxon>Eukaryota</taxon>
        <taxon>Viridiplantae</taxon>
        <taxon>Streptophyta</taxon>
        <taxon>Embryophyta</taxon>
        <taxon>Tracheophyta</taxon>
        <taxon>Spermatophyta</taxon>
        <taxon>Magnoliopsida</taxon>
        <taxon>eudicotyledons</taxon>
        <taxon>Gunneridae</taxon>
        <taxon>Pentapetalae</taxon>
        <taxon>rosids</taxon>
        <taxon>malvids</taxon>
        <taxon>Malvales</taxon>
        <taxon>Malvaceae</taxon>
        <taxon>Grewioideae</taxon>
        <taxon>Apeibeae</taxon>
        <taxon>Corchorus</taxon>
    </lineage>
</organism>
<dbReference type="Gramene" id="OMO49408">
    <property type="protein sequence ID" value="OMO49408"/>
    <property type="gene ID" value="CCACVL1_31018"/>
</dbReference>
<proteinExistence type="predicted"/>
<name>A0A1R3FU87_COCAP</name>
<comment type="caution">
    <text evidence="1">The sequence shown here is derived from an EMBL/GenBank/DDBJ whole genome shotgun (WGS) entry which is preliminary data.</text>
</comment>
<feature type="non-terminal residue" evidence="1">
    <location>
        <position position="56"/>
    </location>
</feature>
<dbReference type="EMBL" id="AWWV01016493">
    <property type="protein sequence ID" value="OMO49408.1"/>
    <property type="molecule type" value="Genomic_DNA"/>
</dbReference>
<gene>
    <name evidence="1" type="ORF">CCACVL1_31018</name>
</gene>
<accession>A0A1R3FU87</accession>
<reference evidence="1 2" key="1">
    <citation type="submission" date="2013-09" db="EMBL/GenBank/DDBJ databases">
        <title>Corchorus capsularis genome sequencing.</title>
        <authorList>
            <person name="Alam M."/>
            <person name="Haque M.S."/>
            <person name="Islam M.S."/>
            <person name="Emdad E.M."/>
            <person name="Islam M.M."/>
            <person name="Ahmed B."/>
            <person name="Halim A."/>
            <person name="Hossen Q.M.M."/>
            <person name="Hossain M.Z."/>
            <person name="Ahmed R."/>
            <person name="Khan M.M."/>
            <person name="Islam R."/>
            <person name="Rashid M.M."/>
            <person name="Khan S.A."/>
            <person name="Rahman M.S."/>
            <person name="Alam M."/>
        </authorList>
    </citation>
    <scope>NUCLEOTIDE SEQUENCE [LARGE SCALE GENOMIC DNA]</scope>
    <source>
        <strain evidence="2">cv. CVL-1</strain>
        <tissue evidence="1">Whole seedling</tissue>
    </source>
</reference>
<evidence type="ECO:0000313" key="2">
    <source>
        <dbReference type="Proteomes" id="UP000188268"/>
    </source>
</evidence>